<organism evidence="9 10">
    <name type="scientific">Candidatus Sulfotelmatobacter kueseliae</name>
    <dbReference type="NCBI Taxonomy" id="2042962"/>
    <lineage>
        <taxon>Bacteria</taxon>
        <taxon>Pseudomonadati</taxon>
        <taxon>Acidobacteriota</taxon>
        <taxon>Terriglobia</taxon>
        <taxon>Terriglobales</taxon>
        <taxon>Candidatus Korobacteraceae</taxon>
        <taxon>Candidatus Sulfotelmatobacter</taxon>
    </lineage>
</organism>
<dbReference type="InterPro" id="IPR001375">
    <property type="entry name" value="Peptidase_S9_cat"/>
</dbReference>
<evidence type="ECO:0000256" key="1">
    <source>
        <dbReference type="ARBA" id="ARBA00022670"/>
    </source>
</evidence>
<protein>
    <recommendedName>
        <fullName evidence="5">Acyl-peptide hydrolase</fullName>
    </recommendedName>
    <alternativeName>
        <fullName evidence="4">Acylaminoacyl-peptidase</fullName>
    </alternativeName>
</protein>
<evidence type="ECO:0000256" key="4">
    <source>
        <dbReference type="ARBA" id="ARBA00032284"/>
    </source>
</evidence>
<dbReference type="GO" id="GO:0006508">
    <property type="term" value="P:proteolysis"/>
    <property type="evidence" value="ECO:0007669"/>
    <property type="project" value="UniProtKB-KW"/>
</dbReference>
<dbReference type="InterPro" id="IPR015943">
    <property type="entry name" value="WD40/YVTN_repeat-like_dom_sf"/>
</dbReference>
<dbReference type="PANTHER" id="PTHR11731:SF193">
    <property type="entry name" value="DIPEPTIDYL PEPTIDASE 9"/>
    <property type="match status" value="1"/>
</dbReference>
<feature type="domain" description="Dipeptidylpeptidase IV N-terminal" evidence="8">
    <location>
        <begin position="324"/>
        <end position="409"/>
    </location>
</feature>
<evidence type="ECO:0000313" key="10">
    <source>
        <dbReference type="Proteomes" id="UP000238701"/>
    </source>
</evidence>
<dbReference type="Pfam" id="PF00930">
    <property type="entry name" value="DPPIV_N"/>
    <property type="match status" value="1"/>
</dbReference>
<evidence type="ECO:0000256" key="5">
    <source>
        <dbReference type="ARBA" id="ARBA00032596"/>
    </source>
</evidence>
<dbReference type="Proteomes" id="UP000238701">
    <property type="component" value="Unassembled WGS sequence"/>
</dbReference>
<dbReference type="InterPro" id="IPR011042">
    <property type="entry name" value="6-blade_b-propeller_TolB-like"/>
</dbReference>
<dbReference type="Gene3D" id="2.130.10.10">
    <property type="entry name" value="YVTN repeat-like/Quinoprotein amine dehydrogenase"/>
    <property type="match status" value="1"/>
</dbReference>
<comment type="function">
    <text evidence="6">This enzyme catalyzes the hydrolysis of the N-terminal peptide bond of an N-acetylated peptide to generate an N-acetylated amino acid and a peptide with a free N-terminus. It preferentially cleaves off Ac-Ala, Ac-Met and Ac-Ser. Also, involved in the degradation of oxidized and glycated proteins.</text>
</comment>
<dbReference type="Gene3D" id="3.40.50.1820">
    <property type="entry name" value="alpha/beta hydrolase"/>
    <property type="match status" value="1"/>
</dbReference>
<evidence type="ECO:0000256" key="6">
    <source>
        <dbReference type="ARBA" id="ARBA00045885"/>
    </source>
</evidence>
<keyword evidence="2" id="KW-0378">Hydrolase</keyword>
<dbReference type="PROSITE" id="PS51257">
    <property type="entry name" value="PROKAR_LIPOPROTEIN"/>
    <property type="match status" value="1"/>
</dbReference>
<dbReference type="Gene3D" id="2.120.10.30">
    <property type="entry name" value="TolB, C-terminal domain"/>
    <property type="match status" value="1"/>
</dbReference>
<dbReference type="PROSITE" id="PS00708">
    <property type="entry name" value="PRO_ENDOPEP_SER"/>
    <property type="match status" value="1"/>
</dbReference>
<dbReference type="OrthoDB" id="9776685at2"/>
<dbReference type="PANTHER" id="PTHR11731">
    <property type="entry name" value="PROTEASE FAMILY S9B,C DIPEPTIDYL-PEPTIDASE IV-RELATED"/>
    <property type="match status" value="1"/>
</dbReference>
<evidence type="ECO:0000256" key="2">
    <source>
        <dbReference type="ARBA" id="ARBA00022801"/>
    </source>
</evidence>
<keyword evidence="1" id="KW-0645">Protease</keyword>
<dbReference type="InterPro" id="IPR002469">
    <property type="entry name" value="Peptidase_S9B_N"/>
</dbReference>
<dbReference type="GO" id="GO:0004252">
    <property type="term" value="F:serine-type endopeptidase activity"/>
    <property type="evidence" value="ECO:0007669"/>
    <property type="project" value="InterPro"/>
</dbReference>
<dbReference type="InterPro" id="IPR002471">
    <property type="entry name" value="Pept_S9_AS"/>
</dbReference>
<evidence type="ECO:0000259" key="8">
    <source>
        <dbReference type="Pfam" id="PF00930"/>
    </source>
</evidence>
<accession>A0A2U3KHE8</accession>
<dbReference type="Pfam" id="PF07676">
    <property type="entry name" value="PD40"/>
    <property type="match status" value="2"/>
</dbReference>
<proteinExistence type="predicted"/>
<feature type="domain" description="Peptidase S9 prolyl oligopeptidase catalytic" evidence="7">
    <location>
        <begin position="516"/>
        <end position="720"/>
    </location>
</feature>
<dbReference type="GO" id="GO:0008239">
    <property type="term" value="F:dipeptidyl-peptidase activity"/>
    <property type="evidence" value="ECO:0007669"/>
    <property type="project" value="TreeGrafter"/>
</dbReference>
<dbReference type="SUPFAM" id="SSF53474">
    <property type="entry name" value="alpha/beta-Hydrolases"/>
    <property type="match status" value="1"/>
</dbReference>
<sequence>MPITKLRLHLADALITIAPLLLGLIMGCTTAAWAQSPFTLEQVMSSPFPGELVAATQGSRVAWVFDTKGVRNVWVADGPDFVHSARQLTHYSADDGQPIASLRLTPDGKTVIYALGSELNDTEESANPESWTKGAKQQVFALDMDAKDKDAAPRLLGDMGCPDEGCEDIEISPDGKWVVWSAKKKLWLASVDGKQPAKELASVRGAAVQPKWSPDGKHIAFVSEREGHSLVAIYQFNGSSILYLAPSVDKDSLPRWSPDGKWVVFVRTAGEEHKLPLIPVRPEPWSLWIADAATGTGRRLWRSGEKLEDSLPGLTADSSLKVAADRRVVFASEQDGRNHLYSIAASGGAATLLTPGDFDVEDVTLSADKNWVIYSSNQDDVDRRHVWRVAVAGGAPQQALTGGETMEWSPVQTGDGKSILCLGSTATSPAMPYEVTAKGREMIAKQALPSDFPSASLVTPKQVIFQSEDGITLHGQLFLPRNVQGKIPGLVFMHGGPVRQMMLGFHYMDYYHNAYAENQYLASRGYAVLSVNYRRGIMYGRAFREAPNTVWRGAAEYKDVVAAGRYLQALPEVDGEKIGLWGGSYGGFLTAMGLARNSDLFQAGVDFHGVHDWSVFLTERPYFGNLALRPPDAEAAVKLAWDSSSDAYVTTWKSPVLFIHGDDDRNVPFGQTVDLVQRLRAQQVPFEQLILPDEIHGFLMWRSWMRAYIATAEFFDRTLKRGEKIGSDH</sequence>
<evidence type="ECO:0000259" key="7">
    <source>
        <dbReference type="Pfam" id="PF00326"/>
    </source>
</evidence>
<gene>
    <name evidence="9" type="ORF">SBA1_240023</name>
</gene>
<evidence type="ECO:0000313" key="9">
    <source>
        <dbReference type="EMBL" id="SPF39078.1"/>
    </source>
</evidence>
<dbReference type="EMBL" id="OMOD01000116">
    <property type="protein sequence ID" value="SPF39078.1"/>
    <property type="molecule type" value="Genomic_DNA"/>
</dbReference>
<reference evidence="10" key="1">
    <citation type="submission" date="2018-02" db="EMBL/GenBank/DDBJ databases">
        <authorList>
            <person name="Hausmann B."/>
        </authorList>
    </citation>
    <scope>NUCLEOTIDE SEQUENCE [LARGE SCALE GENOMIC DNA]</scope>
    <source>
        <strain evidence="10">Peat soil MAG SbA1</strain>
    </source>
</reference>
<dbReference type="InterPro" id="IPR011659">
    <property type="entry name" value="WD40"/>
</dbReference>
<dbReference type="SUPFAM" id="SSF82171">
    <property type="entry name" value="DPP6 N-terminal domain-like"/>
    <property type="match status" value="1"/>
</dbReference>
<dbReference type="InterPro" id="IPR050278">
    <property type="entry name" value="Serine_Prot_S9B/DPPIV"/>
</dbReference>
<dbReference type="Pfam" id="PF00326">
    <property type="entry name" value="Peptidase_S9"/>
    <property type="match status" value="1"/>
</dbReference>
<evidence type="ECO:0000256" key="3">
    <source>
        <dbReference type="ARBA" id="ARBA00022990"/>
    </source>
</evidence>
<dbReference type="InterPro" id="IPR029058">
    <property type="entry name" value="AB_hydrolase_fold"/>
</dbReference>
<keyword evidence="3" id="KW-0007">Acetylation</keyword>
<dbReference type="AlphaFoldDB" id="A0A2U3KHE8"/>
<name>A0A2U3KHE8_9BACT</name>